<organism evidence="3 4">
    <name type="scientific">Sphingobacterium corticibacterium</name>
    <dbReference type="NCBI Taxonomy" id="2484746"/>
    <lineage>
        <taxon>Bacteria</taxon>
        <taxon>Pseudomonadati</taxon>
        <taxon>Bacteroidota</taxon>
        <taxon>Sphingobacteriia</taxon>
        <taxon>Sphingobacteriales</taxon>
        <taxon>Sphingobacteriaceae</taxon>
        <taxon>Sphingobacterium</taxon>
    </lineage>
</organism>
<dbReference type="AlphaFoldDB" id="A0A4V2DCI8"/>
<keyword evidence="1" id="KW-0732">Signal</keyword>
<accession>A0A4V2DCI8</accession>
<keyword evidence="4" id="KW-1185">Reference proteome</keyword>
<feature type="chain" id="PRO_5020572155" evidence="1">
    <location>
        <begin position="27"/>
        <end position="424"/>
    </location>
</feature>
<feature type="domain" description="DUF5013" evidence="2">
    <location>
        <begin position="260"/>
        <end position="399"/>
    </location>
</feature>
<evidence type="ECO:0000259" key="2">
    <source>
        <dbReference type="Pfam" id="PF16405"/>
    </source>
</evidence>
<reference evidence="3 4" key="1">
    <citation type="submission" date="2019-02" db="EMBL/GenBank/DDBJ databases">
        <authorList>
            <person name="Li Y."/>
        </authorList>
    </citation>
    <scope>NUCLEOTIDE SEQUENCE [LARGE SCALE GENOMIC DNA]</scope>
    <source>
        <strain evidence="3 4">30C10-4-7</strain>
    </source>
</reference>
<evidence type="ECO:0000313" key="4">
    <source>
        <dbReference type="Proteomes" id="UP000292855"/>
    </source>
</evidence>
<dbReference type="EMBL" id="SGIT01000001">
    <property type="protein sequence ID" value="RZF61638.1"/>
    <property type="molecule type" value="Genomic_DNA"/>
</dbReference>
<sequence>MKRKFIKCLYGTMIKICVLISLSACSDQTKWDSFKDYMKDGEIMYTGKLDSVKVFSGNERVRFSTRLPADPKVTKIKVLWNDGKESAEYDVDIERIWAEWAMEGGSGRPLFEVYTPIEEGVHSFTLYTYDALGVASVPVHVTGRSYGQRYQDAISNKNVNNIVRLRNGDVQIDWFPFDTSLGAIALEVNYISQNGEEQQFLTDVREDRTIVPDVIEDEEEAKITYRTLFKPNANAVDTFYTGYNTVSAAPVFFWNLVAPYDRIANDGRWGILAEWITNDAAKNINGFGGHDTRTGQGLLSFEAGWGTANIVNGKIYQTAVLPAGRYKIDIDFVRNHASNDDGTNNLIYALVAEGAGLPNAIDVPSSALAYSNLLFINPEQYRMQSFELELTEEKEVSFGFVANLTSTSDQFFNVRLIKFEKIEE</sequence>
<dbReference type="Pfam" id="PF16389">
    <property type="entry name" value="DUF4998"/>
    <property type="match status" value="1"/>
</dbReference>
<gene>
    <name evidence="3" type="ORF">EWE74_02000</name>
</gene>
<dbReference type="Proteomes" id="UP000292855">
    <property type="component" value="Unassembled WGS sequence"/>
</dbReference>
<evidence type="ECO:0000256" key="1">
    <source>
        <dbReference type="SAM" id="SignalP"/>
    </source>
</evidence>
<dbReference type="OrthoDB" id="1043438at2"/>
<comment type="caution">
    <text evidence="3">The sequence shown here is derived from an EMBL/GenBank/DDBJ whole genome shotgun (WGS) entry which is preliminary data.</text>
</comment>
<dbReference type="InterPro" id="IPR032181">
    <property type="entry name" value="DUF5013"/>
</dbReference>
<evidence type="ECO:0000313" key="3">
    <source>
        <dbReference type="EMBL" id="RZF61638.1"/>
    </source>
</evidence>
<protein>
    <submittedName>
        <fullName evidence="3">DUF5013 domain-containing protein</fullName>
    </submittedName>
</protein>
<dbReference type="Pfam" id="PF16405">
    <property type="entry name" value="DUF5013"/>
    <property type="match status" value="1"/>
</dbReference>
<proteinExistence type="predicted"/>
<feature type="signal peptide" evidence="1">
    <location>
        <begin position="1"/>
        <end position="26"/>
    </location>
</feature>
<name>A0A4V2DCI8_9SPHI</name>